<evidence type="ECO:0000313" key="3">
    <source>
        <dbReference type="Proteomes" id="UP000651050"/>
    </source>
</evidence>
<keyword evidence="3" id="KW-1185">Reference proteome</keyword>
<feature type="region of interest" description="Disordered" evidence="1">
    <location>
        <begin position="67"/>
        <end position="97"/>
    </location>
</feature>
<dbReference type="Proteomes" id="UP000651050">
    <property type="component" value="Unassembled WGS sequence"/>
</dbReference>
<proteinExistence type="predicted"/>
<comment type="caution">
    <text evidence="2">The sequence shown here is derived from an EMBL/GenBank/DDBJ whole genome shotgun (WGS) entry which is preliminary data.</text>
</comment>
<reference evidence="2" key="1">
    <citation type="submission" date="2020-11" db="EMBL/GenBank/DDBJ databases">
        <title>Bacterial whole genome sequence for Caenimonas sp. DR4.4.</title>
        <authorList>
            <person name="Le V."/>
            <person name="Ko S.-R."/>
            <person name="Ahn C.-Y."/>
            <person name="Oh H.-M."/>
        </authorList>
    </citation>
    <scope>NUCLEOTIDE SEQUENCE</scope>
    <source>
        <strain evidence="2">DR4.4</strain>
    </source>
</reference>
<evidence type="ECO:0000256" key="1">
    <source>
        <dbReference type="SAM" id="MobiDB-lite"/>
    </source>
</evidence>
<accession>A0A931H7E5</accession>
<name>A0A931H7E5_9BURK</name>
<evidence type="ECO:0000313" key="2">
    <source>
        <dbReference type="EMBL" id="MBG9389745.1"/>
    </source>
</evidence>
<protein>
    <submittedName>
        <fullName evidence="2">Uncharacterized protein</fullName>
    </submittedName>
</protein>
<sequence>MNLQTSHLPAALPFGMMVASQEPAGIESVVLRHLKTHEEIEAVLPLRDEINLSALNGAADFHTLEKKETKSGLSSLSSLTASSSGRSASFPWATSSR</sequence>
<dbReference type="AlphaFoldDB" id="A0A931H7E5"/>
<feature type="compositionally biased region" description="Low complexity" evidence="1">
    <location>
        <begin position="71"/>
        <end position="89"/>
    </location>
</feature>
<dbReference type="RefSeq" id="WP_196987522.1">
    <property type="nucleotide sequence ID" value="NZ_JADWYS010000001.1"/>
</dbReference>
<dbReference type="EMBL" id="JADWYS010000001">
    <property type="protein sequence ID" value="MBG9389745.1"/>
    <property type="molecule type" value="Genomic_DNA"/>
</dbReference>
<gene>
    <name evidence="2" type="ORF">I5803_17075</name>
</gene>
<organism evidence="2 3">
    <name type="scientific">Caenimonas aquaedulcis</name>
    <dbReference type="NCBI Taxonomy" id="2793270"/>
    <lineage>
        <taxon>Bacteria</taxon>
        <taxon>Pseudomonadati</taxon>
        <taxon>Pseudomonadota</taxon>
        <taxon>Betaproteobacteria</taxon>
        <taxon>Burkholderiales</taxon>
        <taxon>Comamonadaceae</taxon>
        <taxon>Caenimonas</taxon>
    </lineage>
</organism>